<keyword evidence="3" id="KW-1185">Reference proteome</keyword>
<protein>
    <submittedName>
        <fullName evidence="2">Sugar kinase</fullName>
    </submittedName>
</protein>
<evidence type="ECO:0000256" key="1">
    <source>
        <dbReference type="ARBA" id="ARBA00006479"/>
    </source>
</evidence>
<dbReference type="PROSITE" id="PS01125">
    <property type="entry name" value="ROK"/>
    <property type="match status" value="1"/>
</dbReference>
<dbReference type="SUPFAM" id="SSF46785">
    <property type="entry name" value="Winged helix' DNA-binding domain"/>
    <property type="match status" value="1"/>
</dbReference>
<dbReference type="Gene3D" id="3.30.420.40">
    <property type="match status" value="2"/>
</dbReference>
<dbReference type="Gene3D" id="1.10.10.10">
    <property type="entry name" value="Winged helix-like DNA-binding domain superfamily/Winged helix DNA-binding domain"/>
    <property type="match status" value="1"/>
</dbReference>
<dbReference type="PANTHER" id="PTHR18964">
    <property type="entry name" value="ROK (REPRESSOR, ORF, KINASE) FAMILY"/>
    <property type="match status" value="1"/>
</dbReference>
<dbReference type="InterPro" id="IPR000600">
    <property type="entry name" value="ROK"/>
</dbReference>
<evidence type="ECO:0000313" key="3">
    <source>
        <dbReference type="Proteomes" id="UP000321405"/>
    </source>
</evidence>
<dbReference type="Pfam" id="PF00480">
    <property type="entry name" value="ROK"/>
    <property type="match status" value="1"/>
</dbReference>
<evidence type="ECO:0000313" key="2">
    <source>
        <dbReference type="EMBL" id="GEL01552.1"/>
    </source>
</evidence>
<dbReference type="AlphaFoldDB" id="A0A511BNB2"/>
<proteinExistence type="inferred from homology"/>
<dbReference type="OrthoDB" id="49685at2"/>
<dbReference type="InterPro" id="IPR043129">
    <property type="entry name" value="ATPase_NBD"/>
</dbReference>
<reference evidence="2 3" key="1">
    <citation type="submission" date="2019-07" db="EMBL/GenBank/DDBJ databases">
        <title>Whole genome shotgun sequence of Swaminathania salitolerans NBRC 104436.</title>
        <authorList>
            <person name="Hosoyama A."/>
            <person name="Uohara A."/>
            <person name="Ohji S."/>
            <person name="Ichikawa N."/>
        </authorList>
    </citation>
    <scope>NUCLEOTIDE SEQUENCE [LARGE SCALE GENOMIC DNA]</scope>
    <source>
        <strain evidence="2 3">NBRC 104436</strain>
    </source>
</reference>
<dbReference type="EMBL" id="BJVC01000001">
    <property type="protein sequence ID" value="GEL01552.1"/>
    <property type="molecule type" value="Genomic_DNA"/>
</dbReference>
<dbReference type="InterPro" id="IPR036390">
    <property type="entry name" value="WH_DNA-bd_sf"/>
</dbReference>
<sequence length="393" mass="42558">MKAATKLGASGSAVRQHNIQVALRALHRMGPMSRADLARDMGLNRSSSGHIIGHLLQEGYVRETNCLPSSGRQMGRPGIMLELVPEALYFLGVEIGVAHVSTVVLDFTGAVVQSERRLYDTRGEPPAAAVEDILRDAFASLGADMLARLRGIALAIPAHIDPGGHLRLAPQIGWQDFAIQTLVRKLIPSDVAIRIENDANALAIGHDYREFHPGVTLFLLMETGIGGGIVVNGELFRGGRGLAGEIGHLRFPRSVPGQEQGERYVSLEDLIGKDALVCAYRGASGEPLASFDDFLAAVSDRVPEAVIIAEEWAKTLAQALCQTIRTIDPNRIVLGGCVSALYRFVGNRVQHHLMRVDPEMTEPPRILVEGREQFGAAFGAACIMHKEFLSRES</sequence>
<keyword evidence="2" id="KW-0808">Transferase</keyword>
<dbReference type="Proteomes" id="UP000321405">
    <property type="component" value="Unassembled WGS sequence"/>
</dbReference>
<organism evidence="2 3">
    <name type="scientific">Swaminathania salitolerans</name>
    <dbReference type="NCBI Taxonomy" id="182838"/>
    <lineage>
        <taxon>Bacteria</taxon>
        <taxon>Pseudomonadati</taxon>
        <taxon>Pseudomonadota</taxon>
        <taxon>Alphaproteobacteria</taxon>
        <taxon>Acetobacterales</taxon>
        <taxon>Acetobacteraceae</taxon>
        <taxon>Swaminathania</taxon>
    </lineage>
</organism>
<keyword evidence="2" id="KW-0418">Kinase</keyword>
<dbReference type="InterPro" id="IPR036388">
    <property type="entry name" value="WH-like_DNA-bd_sf"/>
</dbReference>
<gene>
    <name evidence="2" type="ORF">SSA02_07150</name>
</gene>
<dbReference type="PANTHER" id="PTHR18964:SF149">
    <property type="entry name" value="BIFUNCTIONAL UDP-N-ACETYLGLUCOSAMINE 2-EPIMERASE_N-ACETYLMANNOSAMINE KINASE"/>
    <property type="match status" value="1"/>
</dbReference>
<comment type="similarity">
    <text evidence="1">Belongs to the ROK (NagC/XylR) family.</text>
</comment>
<name>A0A511BNB2_9PROT</name>
<comment type="caution">
    <text evidence="2">The sequence shown here is derived from an EMBL/GenBank/DDBJ whole genome shotgun (WGS) entry which is preliminary data.</text>
</comment>
<dbReference type="InterPro" id="IPR049874">
    <property type="entry name" value="ROK_cs"/>
</dbReference>
<accession>A0A511BNB2</accession>
<dbReference type="SUPFAM" id="SSF53067">
    <property type="entry name" value="Actin-like ATPase domain"/>
    <property type="match status" value="1"/>
</dbReference>
<dbReference type="GO" id="GO:0016301">
    <property type="term" value="F:kinase activity"/>
    <property type="evidence" value="ECO:0007669"/>
    <property type="project" value="UniProtKB-KW"/>
</dbReference>